<evidence type="ECO:0000259" key="2">
    <source>
        <dbReference type="PROSITE" id="PS50011"/>
    </source>
</evidence>
<dbReference type="EMBL" id="JAUESC010000382">
    <property type="protein sequence ID" value="KAK0588204.1"/>
    <property type="molecule type" value="Genomic_DNA"/>
</dbReference>
<accession>A0AA39VJV4</accession>
<name>A0AA39VJV4_ACESA</name>
<organism evidence="3 4">
    <name type="scientific">Acer saccharum</name>
    <name type="common">Sugar maple</name>
    <dbReference type="NCBI Taxonomy" id="4024"/>
    <lineage>
        <taxon>Eukaryota</taxon>
        <taxon>Viridiplantae</taxon>
        <taxon>Streptophyta</taxon>
        <taxon>Embryophyta</taxon>
        <taxon>Tracheophyta</taxon>
        <taxon>Spermatophyta</taxon>
        <taxon>Magnoliopsida</taxon>
        <taxon>eudicotyledons</taxon>
        <taxon>Gunneridae</taxon>
        <taxon>Pentapetalae</taxon>
        <taxon>rosids</taxon>
        <taxon>malvids</taxon>
        <taxon>Sapindales</taxon>
        <taxon>Sapindaceae</taxon>
        <taxon>Hippocastanoideae</taxon>
        <taxon>Acereae</taxon>
        <taxon>Acer</taxon>
    </lineage>
</organism>
<dbReference type="InterPro" id="IPR011009">
    <property type="entry name" value="Kinase-like_dom_sf"/>
</dbReference>
<feature type="region of interest" description="Disordered" evidence="1">
    <location>
        <begin position="1"/>
        <end position="27"/>
    </location>
</feature>
<comment type="caution">
    <text evidence="3">The sequence shown here is derived from an EMBL/GenBank/DDBJ whole genome shotgun (WGS) entry which is preliminary data.</text>
</comment>
<dbReference type="SUPFAM" id="SSF56112">
    <property type="entry name" value="Protein kinase-like (PK-like)"/>
    <property type="match status" value="1"/>
</dbReference>
<dbReference type="Pfam" id="PF07714">
    <property type="entry name" value="PK_Tyr_Ser-Thr"/>
    <property type="match status" value="1"/>
</dbReference>
<sequence>MLSRAFTKPRRSIKDGGDQQSKSGGGSIHEYEDMVVGFSDDLPLISCITNHDPDHEVTGIQMMMTMKEVLRSSVGVMGESRLGMTEKVVLLKGHVFAVKRFRKVIVGRSDFGRKVKRLALVSTKCEFLVPIIAYLYTKRIKFVLYHYYPMGSLAQLLEGARKDGHTALNWNQRLKIIHQIAQAIRFIHLESTPPNDRSNMQMNIHGNIKSSNVMLNVDFSVRLSDYGFAQLAENVEVSDKPPSDKPPPAVAENIFIYREELCQKCDIYNFGIILFDILGGSNLKSGFRKCILENKAEIREGKIEFFEFAVEGKERKRALHILDIALACTTRLAESRPPIDKILLSF</sequence>
<dbReference type="PANTHER" id="PTHR48007">
    <property type="entry name" value="LEUCINE-RICH REPEAT RECEPTOR-LIKE PROTEIN KINASE PXC1"/>
    <property type="match status" value="1"/>
</dbReference>
<dbReference type="PANTHER" id="PTHR48007:SF55">
    <property type="entry name" value="PROTEIN KINASE DOMAIN-CONTAINING PROTEIN"/>
    <property type="match status" value="1"/>
</dbReference>
<dbReference type="AlphaFoldDB" id="A0AA39VJV4"/>
<proteinExistence type="predicted"/>
<gene>
    <name evidence="3" type="ORF">LWI29_035909</name>
</gene>
<evidence type="ECO:0000313" key="3">
    <source>
        <dbReference type="EMBL" id="KAK0588204.1"/>
    </source>
</evidence>
<dbReference type="GO" id="GO:0004672">
    <property type="term" value="F:protein kinase activity"/>
    <property type="evidence" value="ECO:0007669"/>
    <property type="project" value="InterPro"/>
</dbReference>
<reference evidence="3" key="2">
    <citation type="submission" date="2023-06" db="EMBL/GenBank/DDBJ databases">
        <authorList>
            <person name="Swenson N.G."/>
            <person name="Wegrzyn J.L."/>
            <person name="Mcevoy S.L."/>
        </authorList>
    </citation>
    <scope>NUCLEOTIDE SEQUENCE</scope>
    <source>
        <strain evidence="3">NS2018</strain>
        <tissue evidence="3">Leaf</tissue>
    </source>
</reference>
<dbReference type="GO" id="GO:0005524">
    <property type="term" value="F:ATP binding"/>
    <property type="evidence" value="ECO:0007669"/>
    <property type="project" value="InterPro"/>
</dbReference>
<dbReference type="InterPro" id="IPR000719">
    <property type="entry name" value="Prot_kinase_dom"/>
</dbReference>
<dbReference type="InterPro" id="IPR001245">
    <property type="entry name" value="Ser-Thr/Tyr_kinase_cat_dom"/>
</dbReference>
<protein>
    <recommendedName>
        <fullName evidence="2">Protein kinase domain-containing protein</fullName>
    </recommendedName>
</protein>
<dbReference type="PROSITE" id="PS50011">
    <property type="entry name" value="PROTEIN_KINASE_DOM"/>
    <property type="match status" value="1"/>
</dbReference>
<keyword evidence="4" id="KW-1185">Reference proteome</keyword>
<dbReference type="Gene3D" id="1.10.510.10">
    <property type="entry name" value="Transferase(Phosphotransferase) domain 1"/>
    <property type="match status" value="1"/>
</dbReference>
<evidence type="ECO:0000313" key="4">
    <source>
        <dbReference type="Proteomes" id="UP001168877"/>
    </source>
</evidence>
<dbReference type="InterPro" id="IPR046959">
    <property type="entry name" value="PRK1-6/SRF4-like"/>
</dbReference>
<dbReference type="Proteomes" id="UP001168877">
    <property type="component" value="Unassembled WGS sequence"/>
</dbReference>
<feature type="domain" description="Protein kinase" evidence="2">
    <location>
        <begin position="71"/>
        <end position="346"/>
    </location>
</feature>
<evidence type="ECO:0000256" key="1">
    <source>
        <dbReference type="SAM" id="MobiDB-lite"/>
    </source>
</evidence>
<reference evidence="3" key="1">
    <citation type="journal article" date="2022" name="Plant J.">
        <title>Strategies of tolerance reflected in two North American maple genomes.</title>
        <authorList>
            <person name="McEvoy S.L."/>
            <person name="Sezen U.U."/>
            <person name="Trouern-Trend A."/>
            <person name="McMahon S.M."/>
            <person name="Schaberg P.G."/>
            <person name="Yang J."/>
            <person name="Wegrzyn J.L."/>
            <person name="Swenson N.G."/>
        </authorList>
    </citation>
    <scope>NUCLEOTIDE SEQUENCE</scope>
    <source>
        <strain evidence="3">NS2018</strain>
    </source>
</reference>